<reference evidence="2 3" key="1">
    <citation type="journal article" date="2018" name="PLoS Genet.">
        <title>Repeat elements organise 3D genome structure and mediate transcription in the filamentous fungus Epichloe festucae.</title>
        <authorList>
            <person name="Winter D.J."/>
            <person name="Ganley A.R.D."/>
            <person name="Young C.A."/>
            <person name="Liachko I."/>
            <person name="Schardl C.L."/>
            <person name="Dupont P.Y."/>
            <person name="Berry D."/>
            <person name="Ram A."/>
            <person name="Scott B."/>
            <person name="Cox M.P."/>
        </authorList>
    </citation>
    <scope>NUCLEOTIDE SEQUENCE [LARGE SCALE GENOMIC DNA]</scope>
    <source>
        <strain evidence="2 3">Fl1</strain>
    </source>
</reference>
<keyword evidence="3" id="KW-1185">Reference proteome</keyword>
<sequence length="72" mass="7445">MRFVLFVLAVASAAFAAPVDGDAHWDPSAIKKPGPIPDCCHLTNLIGDSCVSASTMLPPLKGLKGYATKSSS</sequence>
<gene>
    <name evidence="2" type="ORF">C2857_002376</name>
</gene>
<evidence type="ECO:0000256" key="1">
    <source>
        <dbReference type="SAM" id="SignalP"/>
    </source>
</evidence>
<evidence type="ECO:0000313" key="3">
    <source>
        <dbReference type="Proteomes" id="UP000594364"/>
    </source>
</evidence>
<proteinExistence type="predicted"/>
<protein>
    <submittedName>
        <fullName evidence="2">Uncharacterized protein</fullName>
    </submittedName>
</protein>
<feature type="chain" id="PRO_5034396680" evidence="1">
    <location>
        <begin position="17"/>
        <end position="72"/>
    </location>
</feature>
<organism evidence="2 3">
    <name type="scientific">Epichloe festucae (strain Fl1)</name>
    <dbReference type="NCBI Taxonomy" id="877507"/>
    <lineage>
        <taxon>Eukaryota</taxon>
        <taxon>Fungi</taxon>
        <taxon>Dikarya</taxon>
        <taxon>Ascomycota</taxon>
        <taxon>Pezizomycotina</taxon>
        <taxon>Sordariomycetes</taxon>
        <taxon>Hypocreomycetidae</taxon>
        <taxon>Hypocreales</taxon>
        <taxon>Clavicipitaceae</taxon>
        <taxon>Epichloe</taxon>
    </lineage>
</organism>
<dbReference type="Proteomes" id="UP000594364">
    <property type="component" value="Chromosome 4"/>
</dbReference>
<accession>A0A7S9KUQ2</accession>
<dbReference type="EMBL" id="CP031388">
    <property type="protein sequence ID" value="QPH04964.1"/>
    <property type="molecule type" value="Genomic_DNA"/>
</dbReference>
<name>A0A7S9KUQ2_EPIFF</name>
<dbReference type="AlphaFoldDB" id="A0A7S9KUQ2"/>
<evidence type="ECO:0000313" key="2">
    <source>
        <dbReference type="EMBL" id="QPH04964.1"/>
    </source>
</evidence>
<feature type="signal peptide" evidence="1">
    <location>
        <begin position="1"/>
        <end position="16"/>
    </location>
</feature>
<keyword evidence="1" id="KW-0732">Signal</keyword>